<proteinExistence type="predicted"/>
<feature type="region of interest" description="Disordered" evidence="1">
    <location>
        <begin position="1"/>
        <end position="34"/>
    </location>
</feature>
<sequence>MVPKKEKKTRGRRDAYEDEVSDDKPLNIKPPEPIDVSDSGMAPLWRKWIQQWDWYVIASRLDNKREEIQVATFMSALGPDVIDIFNSFDLNDEEAYDLELIKNKFEEYFVGKTNVTYERYLFNKITQSDCQSFDDFCTKIKNQANICEFKDLRDSLIKDKIVIGIKDDKTREKLLIEENLTLTQAIKIYKAHESAKQNL</sequence>
<organism evidence="2">
    <name type="scientific">Lygus hesperus</name>
    <name type="common">Western plant bug</name>
    <dbReference type="NCBI Taxonomy" id="30085"/>
    <lineage>
        <taxon>Eukaryota</taxon>
        <taxon>Metazoa</taxon>
        <taxon>Ecdysozoa</taxon>
        <taxon>Arthropoda</taxon>
        <taxon>Hexapoda</taxon>
        <taxon>Insecta</taxon>
        <taxon>Pterygota</taxon>
        <taxon>Neoptera</taxon>
        <taxon>Paraneoptera</taxon>
        <taxon>Hemiptera</taxon>
        <taxon>Heteroptera</taxon>
        <taxon>Panheteroptera</taxon>
        <taxon>Cimicomorpha</taxon>
        <taxon>Miridae</taxon>
        <taxon>Mirini</taxon>
        <taxon>Lygus</taxon>
    </lineage>
</organism>
<feature type="compositionally biased region" description="Basic residues" evidence="1">
    <location>
        <begin position="1"/>
        <end position="11"/>
    </location>
</feature>
<reference evidence="2" key="1">
    <citation type="journal article" date="2014" name="PLoS ONE">
        <title>Transcriptome-Based Identification of ABC Transporters in the Western Tarnished Plant Bug Lygus hesperus.</title>
        <authorList>
            <person name="Hull J.J."/>
            <person name="Chaney K."/>
            <person name="Geib S.M."/>
            <person name="Fabrick J.A."/>
            <person name="Brent C.S."/>
            <person name="Walsh D."/>
            <person name="Lavine L.C."/>
        </authorList>
    </citation>
    <scope>NUCLEOTIDE SEQUENCE</scope>
</reference>
<dbReference type="AlphaFoldDB" id="A0A0A9WUB5"/>
<accession>A0A0A9WUB5</accession>
<keyword evidence="2" id="KW-0689">Ribosomal protein</keyword>
<evidence type="ECO:0000313" key="2">
    <source>
        <dbReference type="EMBL" id="JAG11011.1"/>
    </source>
</evidence>
<dbReference type="EMBL" id="GBHO01032593">
    <property type="protein sequence ID" value="JAG11011.1"/>
    <property type="molecule type" value="Transcribed_RNA"/>
</dbReference>
<dbReference type="GO" id="GO:0005840">
    <property type="term" value="C:ribosome"/>
    <property type="evidence" value="ECO:0007669"/>
    <property type="project" value="UniProtKB-KW"/>
</dbReference>
<reference evidence="2" key="2">
    <citation type="submission" date="2014-07" db="EMBL/GenBank/DDBJ databases">
        <authorList>
            <person name="Hull J."/>
        </authorList>
    </citation>
    <scope>NUCLEOTIDE SEQUENCE</scope>
</reference>
<keyword evidence="2" id="KW-0687">Ribonucleoprotein</keyword>
<evidence type="ECO:0000256" key="1">
    <source>
        <dbReference type="SAM" id="MobiDB-lite"/>
    </source>
</evidence>
<gene>
    <name evidence="2" type="primary">rps7p</name>
    <name evidence="2" type="ORF">CM83_95</name>
</gene>
<protein>
    <submittedName>
        <fullName evidence="2">30S ribosomal protein S7P</fullName>
    </submittedName>
</protein>
<name>A0A0A9WUB5_LYGHE</name>
<dbReference type="PANTHER" id="PTHR33198">
    <property type="entry name" value="ANK_REP_REGION DOMAIN-CONTAINING PROTEIN-RELATED"/>
    <property type="match status" value="1"/>
</dbReference>